<evidence type="ECO:0000256" key="8">
    <source>
        <dbReference type="SAM" id="SignalP"/>
    </source>
</evidence>
<dbReference type="InterPro" id="IPR006626">
    <property type="entry name" value="PbH1"/>
</dbReference>
<evidence type="ECO:0000256" key="1">
    <source>
        <dbReference type="ARBA" id="ARBA00004219"/>
    </source>
</evidence>
<dbReference type="SMART" id="SM00912">
    <property type="entry name" value="Haemagg_act"/>
    <property type="match status" value="1"/>
</dbReference>
<feature type="domain" description="Filamentous haemagglutinin FhaB/tRNA nuclease CdiA-like TPS" evidence="9">
    <location>
        <begin position="50"/>
        <end position="172"/>
    </location>
</feature>
<dbReference type="GO" id="GO:0030430">
    <property type="term" value="C:host cell cytoplasm"/>
    <property type="evidence" value="ECO:0007669"/>
    <property type="project" value="UniProtKB-ARBA"/>
</dbReference>
<keyword evidence="5" id="KW-0843">Virulence</keyword>
<evidence type="ECO:0000256" key="4">
    <source>
        <dbReference type="ARBA" id="ARBA00022913"/>
    </source>
</evidence>
<feature type="region of interest" description="Disordered" evidence="7">
    <location>
        <begin position="3910"/>
        <end position="3929"/>
    </location>
</feature>
<organism evidence="10">
    <name type="scientific">Enterobacter mori</name>
    <dbReference type="NCBI Taxonomy" id="539813"/>
    <lineage>
        <taxon>Bacteria</taxon>
        <taxon>Pseudomonadati</taxon>
        <taxon>Pseudomonadota</taxon>
        <taxon>Gammaproteobacteria</taxon>
        <taxon>Enterobacterales</taxon>
        <taxon>Enterobacteriaceae</taxon>
        <taxon>Enterobacter</taxon>
    </lineage>
</organism>
<dbReference type="InterPro" id="IPR011050">
    <property type="entry name" value="Pectin_lyase_fold/virulence"/>
</dbReference>
<feature type="region of interest" description="Disordered" evidence="7">
    <location>
        <begin position="4990"/>
        <end position="5022"/>
    </location>
</feature>
<dbReference type="Gene3D" id="2.160.20.10">
    <property type="entry name" value="Single-stranded right-handed beta-helix, Pectin lyase-like"/>
    <property type="match status" value="1"/>
</dbReference>
<dbReference type="NCBIfam" id="TIGR01901">
    <property type="entry name" value="adhes_NPXG"/>
    <property type="match status" value="1"/>
</dbReference>
<dbReference type="Pfam" id="PF13332">
    <property type="entry name" value="Fil_haemagg_2"/>
    <property type="match status" value="4"/>
</dbReference>
<dbReference type="InterPro" id="IPR008638">
    <property type="entry name" value="FhaB/CdiA-like_TPS"/>
</dbReference>
<accession>A0A7T0H126</accession>
<feature type="chain" id="PRO_5032964427" evidence="8">
    <location>
        <begin position="35"/>
        <end position="5101"/>
    </location>
</feature>
<feature type="compositionally biased region" description="Polar residues" evidence="7">
    <location>
        <begin position="4995"/>
        <end position="5015"/>
    </location>
</feature>
<evidence type="ECO:0000313" key="10">
    <source>
        <dbReference type="EMBL" id="QPK01433.1"/>
    </source>
</evidence>
<keyword evidence="2" id="KW-0800">Toxin</keyword>
<keyword evidence="3 8" id="KW-0732">Signal</keyword>
<dbReference type="InterPro" id="IPR025157">
    <property type="entry name" value="Hemagglutinin_rpt"/>
</dbReference>
<dbReference type="SMART" id="SM00710">
    <property type="entry name" value="PbH1"/>
    <property type="match status" value="10"/>
</dbReference>
<feature type="region of interest" description="Disordered" evidence="7">
    <location>
        <begin position="5060"/>
        <end position="5101"/>
    </location>
</feature>
<keyword evidence="4" id="KW-1266">Target cell cytoplasm</keyword>
<dbReference type="GO" id="GO:0004521">
    <property type="term" value="F:RNA endonuclease activity"/>
    <property type="evidence" value="ECO:0007669"/>
    <property type="project" value="UniProtKB-ARBA"/>
</dbReference>
<evidence type="ECO:0000256" key="2">
    <source>
        <dbReference type="ARBA" id="ARBA00022656"/>
    </source>
</evidence>
<name>A0A7T0H126_9ENTR</name>
<feature type="compositionally biased region" description="Polar residues" evidence="7">
    <location>
        <begin position="5060"/>
        <end position="5087"/>
    </location>
</feature>
<reference evidence="10" key="1">
    <citation type="submission" date="2020-09" db="EMBL/GenBank/DDBJ databases">
        <title>First Report of a novel Colistin-Resistant species of Enterobacter cloacae complex Producing MCR-5 isolated from hospital sewage water.</title>
        <authorList>
            <person name="Zhou K."/>
        </authorList>
    </citation>
    <scope>NUCLEOTIDE SEQUENCE [LARGE SCALE GENOMIC DNA]</scope>
    <source>
        <strain evidence="10">HSW1412</strain>
    </source>
</reference>
<sequence>MAQHPEHTVRLSQRLLSYCLISFLILQPVAPALAAAITPVTPGTQVDQAGNGVPLINIATPNAAGVSHNQYQDYNVGKEGLILNNATGQLTATQLGGLVQNNPNLKAGQEAKAIINEVTGTSRSQLQGYTEVAGKAASVMVANPYGITCSGCGFINTPAVTLTTGKPQLDANGNLQSLNVTGGSITIDGNGLDTSKSDSVSIISRAAEINAQLYAKDLSITTGANRVDASGHASAIGGTGPVPVLAVDTGALGGMYADRIRLVSGEKGVGVNLGNLNARQGDIRLDANGKLTLNNTLASGTLTASAPEVMLTGSHQSGQTMTLTSQGNTTLNNATLASGGDLTLNSAGQISASHSTLAAGVNAQGKVSTNAGLSVTAARQQWTDADLSAQDVQLTAQQSHTLDTTSRIRATRDITLNAGNLALNGQLNAGRDTTLTATTLNAGSSSRIDAQHNVALTLADNSNWQGQLVAGQDLTLKTNNFSSSGLLLANGNLSADIGQWTNSATLQSLGSQWLNMGSLNSSGQFLSGNDLTLTGRQAITLEGLTSARNNLTLTTPGGLSLGTGGQLLSDGGLWLNGGNVLLDGQIAGGSQVNIHGTALTSGNSSSLSSKGNLTLSSGETSLGGQLSAQGDVSLNAAGLTTRAGSQLQGHNLTLSMQQGQLAGNQAASGDLQVTSAGNLSHSGTLNGQTVGVRADQLDNSGSWQTEQLILQLRGLTQQGSLLARQGMTLNADRLTNRGSIAATDLTLMLNGAADNQNGGKIVARNGLTFNSASLNNSGTLSGDNVKLNSTVLDNNGLIQGQQALDVRTTGLNNTGNGQLLSAGTMTLSGKQATNGGLWQAQTLNLTADSLDNRGELNAGMQLLHLASALNNQTGGRIVAQQGLTISAPTLTNDGTLSAPAVNLTADTLTNRGLLQGDNTLALALRQVANLSAGKVLTGGSLALAVPVLKNNGLLQVGGDLTLTGDSLDNSGDISARTLTLHHSGAQTHNAGAKLQAQLEAVLSAATLTNNGSVLADRLSLTSDTLVNGGQLQGTKQLDITTTTAGNSGKLLTDGALTVKASSLNNGGTLQGEAINLTGDSADNSGSLTATTLLLHLAQQFSNQPTGSLIAHQGLTLSAPQLRNSGTLAAKVLSLTATTLDNSGQVQGDNTLLLAATSLANQRAGQIITDGNLALALPTLMNAGLVDVAGDFTLDGEQLDNQGNIAARNLTLRHSGTVSNQAEGTLLADQTLTLSAGTLNNEGRVAAERLNVTAAQLSNSRLLQGAQQLDITAANAANQGQWLTAGNLNASIQTLNNSGLLQGQTLILKGDSVDNSGQLQATTALFTLAKQFTLQRTGKITAQQGLTLNTPLFTNHGIMAASTLTLSGSRIDNSGLLQGDHGLQLTATQLDNQTSGEILSGDGLTLTVPTLTNAGLLSAGGDLALTGHQLDNSGEISARNLIVQTGDTLTNQEEGDLLAKQALTLTSHQMVNNGNIQASRLTLNTSGLKNKGLLQGAQRLDMTADNASNEGQWLTADTLNASIADLNNGGLVQAGQITLKGNRLDNSGQLKATNALIVMAERATNQQQGKVLAQHEMTFSAPLLSNRGILAADMLNLSAGTSLNNSGLLQGDSGLTLTTALLNNLTGGQILTTGNLQLALPTLVNSGLLSTKGDLSLKGNLLTNSGELSSRNLTLEHDGTVTNLAGGALLAQQQLNLAAGTLTNSGNVAASQLSVTATTLNNSGLLQGAQQLDVAAASASNQGQWLTAGNLSATASTLASSGLLQGKTVTLRGNSFDNSGQLLSTTALLSLAKQFTNRQNAKILAQQGLTLSAPSVANSGTLAATALTLSGTDIDNSGLIQGDNGFTLTSAGALTNQASGILLSDGTITLDTAQLTNEGLQQAKVLGVTAGKADNHGNLLGSDAVTLKVNDTLTNSGQMLSQQALQLTAKNVTNDGLLAASQLQLDTGTTLNQGTLQGNQTLLHNGNLTNQSHGQLLSGGTLTLNGAAIDNAGRLQGQQIALSGTSLTNSGNATGSNGVTATLTGNLSNTGLLLSQQAMDVRAQGVTSSGTLAADRLSLNVDSLTNSGLLQGNSSLTLLARTLNNQTAGQMLTGGPLSLTLSTLINAGLLQVKQGFTLKADSLTHQGTLKARSVDLTLGDLTTTTDSHLLAEQNLTLNTATLTNGGVLAADTVSLNGGDVTNSGLLQGNQWLTLNSGTLSNLQTGQLLSGGGLTLSPTRWLDNAGLLQGQTLTVNSGSWNNRGSALGSNGVTSTLSGAYNGSGQLLSQGSLALSSQTFTNSGQLAADRLQLTGRDGLTNSGLLQGNSDLTLTGAGLNNQAGGQVLSTGNLRLDAAAQTNAGLLLAGQTLDLIATTLSNSGTLQAGTLQLATSQQLTNLASGTLLAQNGATLSGALLDNRGQLAANNLTVNNATVTNSGLLQGASALTLTNTTLTNLATGRLLSGGALSLVNTGFTNEGTVQGQTLTLNAATATNRGSLLGTDALTATLTDGLLNSGQLLSHGAMRFNSGWLTNDGALLGEGDVTLTGNQLTNRGNIQGNTLLLGNGQVDNSGTVIGLHSLTLQATAPLTGRLLRAIAPQKLTNNGGGKLLSQGTLSATGGSVINNGSWQGQRILLNAQQLQNSGSLQSADALTLAVTGSLDTATGSKLIASGLASLQAATYSNQGQWLAKNLIVRGGSLDNRGDISGVEGLDIALSGGITVQRGTTLLTAGNLALSGASVTNLGRVQGANVTLNSGALTNDGTIQADGGLDVTLNGDLSNSASGNLLSQNTLRISGNNLTSQGVLQSGGDMSLTGAQSTRNDGQLLSGGLLTLITPQLTNNNWLQAGRLTFGSGMLGNNGSLLISQQGILGGSSLTNQGTLQGGNLTLNYNRIDNNGTLYGGQSLAVTSTQVNNGAGAKLYSAGDLSLNSNGLNYQGQIAALGNLTLSLGSDFTLNSQLAAGQMLSVSTTGNLVNNGTMQGQGLRLSADGALTNNSKLTAGYLTSQLSGGRIDMNAAGSLQAGGNVTLLSRSDINNNGFTGTAGDLTLNAPGAINNNSALLYAGNNLQLLANLIHNQRGDILAGNSLWMQRDAAGNANSEVINTSGTIETQNGDITINTGHLLNERDNLQVVEQSIDVQQPGYVGNNSFTLSLSSMPVGSYTHTTSRTRTDVFVGSCTWGTYHGACTGDEPFFHVTQHYNLVNPVQRFATHQSLVNVVNPGGRASGITSGNNLAVSAGVLENNASNILANNNVSLSGNTLKNQSWYAGTSTEYLKYTGTMNASGATYILTGHETESESGELYRAVIQAGGTVNASFSGDISNTSTTAHVAGYSRTLATPGLNTLSTSPGTVNAVQTRGLINSNKVAIGSPQWQNQILDALLQVNGGTALDNTHAASGSMIALNGKQTGLNNYSAGGGLANVSGQMVALNGYGTSGSSKTSLNGQSVELGGYTASTGNKTSLNGPEVALNGATAHGGLANVTSQTVALNNASVSGGSKTSLNGQTVALSSAAAPGSMTPTTVRPVSLSYYPLPTSDNGYFVADPDPKSPYLITTNPKLNNLGQLDNSLLSDLVAMAGKQPAPMPQETRAQYTVEKQYLGSSYFLDRLNLHPDYDYRFLGDAAFDTRYVSNALLNETGNRYLNGFGSDLKQMQYLMDHAAQAQQSLGLQFGVSLTAEQIAGLNSSILWWEATTINGQTVMVPKLYLSPNDVTVNNGSVIAGNQVNIRGGNVANNGSTLMAKNGLSVTSEGEISNLNGGLISAGSAMQLSALGDINNIGSTISGKQVALESINGSINNITLVNDWKLPALNGRSREPFSMTTATAGPMASITALDTLSLTAGQNINVTGANLSAGGDLLMKAWGDIAVSANQLTNGEQRNGTHWQDISWQGSAISSGGNLVAQAGHDLTLSASQMMSEGSALLRAGNDLSLNSAETRKESGKKRSESFTTGLARSDITSGGGLTLLAGRDITSQAAELAAKEDVGIQAGRDVNLAAEATTQGDSYKSGRKKVINESVRQQGTDIASGGDTKIIAGRDVTTEAAQVTAKGDIGVAAGRDVSLNTATESDYHYKEQTKTKSGFLSKKTTHTIEENSATREAGSLLSGDNVQVVAGNNLRVLGSAVAGDGDVKLKAGNNVDIVAATNSDTSWRFKEEKKSGLMGSGGIGFTIGSSKSTHDLREKGTTQSQSVSTVGSTGGSVAISAGNQAHIGGADLIAGKDLSLSGDSVIIEPGHDKRTRDETFEQKKSGLTVALSGTVGSAINNAVSAAQETKEQSDGRLKALQATKTVLSGVQAGQAVDMAATTGDPNAMGVSLSLTTQKSKSQQHAESDAVAGSTLNAGNNLSITANGKNKGANSGDIVIAGSQLKAGGDTTLDAQNDILLSGAANTQKTSGNNSSSGGGIGVSIGAGGNGAGISVFANVNAAHGKDKGNGTDWTETTIDSGKNVTLKSGHDTVLEGAQVNGNKIVADVGHDLLMRSQQNNNDYDSKQTSVAAGGSFTFGTMSGSGYINASQDKMKSRFDSVAEQTGLYAGDGGFDITVGHHTQLDGAVIASTATPDKNSLDTGTLGFSDIHNEADFKTSHSGISLSGGGSFGDKFKGNLPGGMISVAGNSGHAEGTTQAAVANGTLTLRDKVNQKQDVADLSRDTEHANDSISPIFDKEKEQNRLKAVGMISDIGSQVADIARTQGDLNGLKAAQKASGKTPPANATEKERQNYLAELRDTQAYKEVMVTYGTGSNMQRGIQAATAALQGLAGGNIGGALAGASAPELANIIGHHAGIDDNTAAKAIAHAILGGVTAALQGNSAAAGAVGAASGELVATAIARQLYPDTDPSKLTEDQKQTVSTLATVSAGMAGGIAGGNTAGAAAGASAGKNAVENNFLSVTQLDNFAQKARTCEGAACQQVIQDMVDTNLKQQKEMLEFCSSQPDQCGNKYGYLVDQWDVFDKAIKQLDADGKLPNEFKNYLSAVYSSSMEAEGTVANLGWQQKFEALGLDKDTAAAMAATVPAMIAAKGPKGSSLPTPNSTPAANGLNYQSNPKHTPGQPGYSFKAGTEPKNSMDLFGSAVVSGKKMYAKDAEGNVHQFTNTNDGTWHWSGSTGDKSAPLNKNTIPSDVKKQLDLPKKGW</sequence>
<dbReference type="GO" id="GO:0090729">
    <property type="term" value="F:toxin activity"/>
    <property type="evidence" value="ECO:0007669"/>
    <property type="project" value="UniProtKB-KW"/>
</dbReference>
<dbReference type="EMBL" id="CP061801">
    <property type="protein sequence ID" value="QPK01433.1"/>
    <property type="molecule type" value="Genomic_DNA"/>
</dbReference>
<feature type="compositionally biased region" description="Basic and acidic residues" evidence="7">
    <location>
        <begin position="3911"/>
        <end position="3922"/>
    </location>
</feature>
<dbReference type="Pfam" id="PF05860">
    <property type="entry name" value="TPS"/>
    <property type="match status" value="1"/>
</dbReference>
<dbReference type="InterPro" id="IPR006914">
    <property type="entry name" value="VENN_dom"/>
</dbReference>
<protein>
    <submittedName>
        <fullName evidence="10">Hemagglutinin repeat-containing protein</fullName>
    </submittedName>
</protein>
<dbReference type="InterPro" id="IPR010069">
    <property type="entry name" value="CdiA_FHA1_rpt"/>
</dbReference>
<dbReference type="FunFam" id="2.160.20.10:FF:000048">
    <property type="entry name" value="tRNA nuclease CdiA"/>
    <property type="match status" value="1"/>
</dbReference>
<evidence type="ECO:0000256" key="6">
    <source>
        <dbReference type="ARBA" id="ARBA00024043"/>
    </source>
</evidence>
<evidence type="ECO:0000256" key="3">
    <source>
        <dbReference type="ARBA" id="ARBA00022729"/>
    </source>
</evidence>
<dbReference type="Pfam" id="PF04829">
    <property type="entry name" value="PT-VENN"/>
    <property type="match status" value="1"/>
</dbReference>
<dbReference type="InterPro" id="IPR012334">
    <property type="entry name" value="Pectin_lyas_fold"/>
</dbReference>
<dbReference type="NCBIfam" id="TIGR01731">
    <property type="entry name" value="fil_hemag_20aa"/>
    <property type="match status" value="44"/>
</dbReference>
<evidence type="ECO:0000256" key="5">
    <source>
        <dbReference type="ARBA" id="ARBA00023026"/>
    </source>
</evidence>
<evidence type="ECO:0000256" key="7">
    <source>
        <dbReference type="SAM" id="MobiDB-lite"/>
    </source>
</evidence>
<feature type="signal peptide" evidence="8">
    <location>
        <begin position="1"/>
        <end position="34"/>
    </location>
</feature>
<comment type="similarity">
    <text evidence="6">In the N-terminal section; belongs to the CdiA toxin family.</text>
</comment>
<gene>
    <name evidence="10" type="ORF">IDM36_04670</name>
</gene>
<dbReference type="SUPFAM" id="SSF51126">
    <property type="entry name" value="Pectin lyase-like"/>
    <property type="match status" value="1"/>
</dbReference>
<proteinExistence type="inferred from homology"/>
<evidence type="ECO:0000259" key="9">
    <source>
        <dbReference type="SMART" id="SM00912"/>
    </source>
</evidence>
<feature type="compositionally biased region" description="Basic and acidic residues" evidence="7">
    <location>
        <begin position="5089"/>
        <end position="5101"/>
    </location>
</feature>
<comment type="subcellular location">
    <subcellularLocation>
        <location evidence="1">Target cell</location>
        <location evidence="1">Target cell cytoplasm</location>
    </subcellularLocation>
</comment>